<feature type="transmembrane region" description="Helical" evidence="1">
    <location>
        <begin position="83"/>
        <end position="105"/>
    </location>
</feature>
<dbReference type="AlphaFoldDB" id="A0AAJ0FAT4"/>
<gene>
    <name evidence="2" type="ORF">QBC33DRAFT_317752</name>
</gene>
<organism evidence="2 3">
    <name type="scientific">Phialemonium atrogriseum</name>
    <dbReference type="NCBI Taxonomy" id="1093897"/>
    <lineage>
        <taxon>Eukaryota</taxon>
        <taxon>Fungi</taxon>
        <taxon>Dikarya</taxon>
        <taxon>Ascomycota</taxon>
        <taxon>Pezizomycotina</taxon>
        <taxon>Sordariomycetes</taxon>
        <taxon>Sordariomycetidae</taxon>
        <taxon>Cephalothecales</taxon>
        <taxon>Cephalothecaceae</taxon>
        <taxon>Phialemonium</taxon>
    </lineage>
</organism>
<dbReference type="GeneID" id="85306746"/>
<accession>A0AAJ0FAT4</accession>
<evidence type="ECO:0000313" key="2">
    <source>
        <dbReference type="EMBL" id="KAK1761726.1"/>
    </source>
</evidence>
<sequence length="146" mass="16311">MGAFCTNGRESCRTYGLRRSSDVVMSVPDGSRVCRRVCAAGWSGVLTNPDATTNCGYCPYASGTEYLAGMNIKLGQRQRDFGIFRFLFFILFFELGACLFLYIHYSHQGLDLWVWADLQVVEKGINAFKDMFILGKGKDSEDAVSN</sequence>
<comment type="caution">
    <text evidence="2">The sequence shown here is derived from an EMBL/GenBank/DDBJ whole genome shotgun (WGS) entry which is preliminary data.</text>
</comment>
<proteinExistence type="predicted"/>
<dbReference type="EMBL" id="MU839053">
    <property type="protein sequence ID" value="KAK1761726.1"/>
    <property type="molecule type" value="Genomic_DNA"/>
</dbReference>
<keyword evidence="1" id="KW-0472">Membrane</keyword>
<evidence type="ECO:0000313" key="3">
    <source>
        <dbReference type="Proteomes" id="UP001244011"/>
    </source>
</evidence>
<keyword evidence="1" id="KW-1133">Transmembrane helix</keyword>
<keyword evidence="1" id="KW-0812">Transmembrane</keyword>
<name>A0AAJ0FAT4_9PEZI</name>
<protein>
    <submittedName>
        <fullName evidence="2">Uncharacterized protein</fullName>
    </submittedName>
</protein>
<evidence type="ECO:0000256" key="1">
    <source>
        <dbReference type="SAM" id="Phobius"/>
    </source>
</evidence>
<dbReference type="RefSeq" id="XP_060277939.1">
    <property type="nucleotide sequence ID" value="XM_060423559.1"/>
</dbReference>
<dbReference type="Proteomes" id="UP001244011">
    <property type="component" value="Unassembled WGS sequence"/>
</dbReference>
<keyword evidence="3" id="KW-1185">Reference proteome</keyword>
<reference evidence="2" key="1">
    <citation type="submission" date="2023-06" db="EMBL/GenBank/DDBJ databases">
        <title>Genome-scale phylogeny and comparative genomics of the fungal order Sordariales.</title>
        <authorList>
            <consortium name="Lawrence Berkeley National Laboratory"/>
            <person name="Hensen N."/>
            <person name="Bonometti L."/>
            <person name="Westerberg I."/>
            <person name="Brannstrom I.O."/>
            <person name="Guillou S."/>
            <person name="Cros-Aarteil S."/>
            <person name="Calhoun S."/>
            <person name="Haridas S."/>
            <person name="Kuo A."/>
            <person name="Mondo S."/>
            <person name="Pangilinan J."/>
            <person name="Riley R."/>
            <person name="Labutti K."/>
            <person name="Andreopoulos B."/>
            <person name="Lipzen A."/>
            <person name="Chen C."/>
            <person name="Yanf M."/>
            <person name="Daum C."/>
            <person name="Ng V."/>
            <person name="Clum A."/>
            <person name="Steindorff A."/>
            <person name="Ohm R."/>
            <person name="Martin F."/>
            <person name="Silar P."/>
            <person name="Natvig D."/>
            <person name="Lalanne C."/>
            <person name="Gautier V."/>
            <person name="Ament-Velasquez S.L."/>
            <person name="Kruys A."/>
            <person name="Hutchinson M.I."/>
            <person name="Powell A.J."/>
            <person name="Barry K."/>
            <person name="Miller A.N."/>
            <person name="Grigoriev I.V."/>
            <person name="Debuchy R."/>
            <person name="Gladieux P."/>
            <person name="Thoren M.H."/>
            <person name="Johannesson H."/>
        </authorList>
    </citation>
    <scope>NUCLEOTIDE SEQUENCE</scope>
    <source>
        <strain evidence="2">8032-3</strain>
    </source>
</reference>